<dbReference type="PANTHER" id="PTHR48112:SF22">
    <property type="entry name" value="MITOCHONDRIAL TRANSCRIPTION FACTOR A, ISOFORM B"/>
    <property type="match status" value="1"/>
</dbReference>
<dbReference type="Gene3D" id="1.10.30.10">
    <property type="entry name" value="High mobility group box domain"/>
    <property type="match status" value="2"/>
</dbReference>
<evidence type="ECO:0000256" key="1">
    <source>
        <dbReference type="ARBA" id="ARBA00023125"/>
    </source>
</evidence>
<feature type="region of interest" description="Disordered" evidence="3">
    <location>
        <begin position="244"/>
        <end position="266"/>
    </location>
</feature>
<gene>
    <name evidence="5" type="ORF">Slin15195_G011190</name>
</gene>
<reference evidence="5" key="1">
    <citation type="submission" date="2022-06" db="EMBL/GenBank/DDBJ databases">
        <title>Complete genome sequences of two strains of the flax pathogen Septoria linicola.</title>
        <authorList>
            <person name="Lapalu N."/>
            <person name="Simon A."/>
            <person name="Demenou B."/>
            <person name="Paumier D."/>
            <person name="Guillot M.-P."/>
            <person name="Gout L."/>
            <person name="Valade R."/>
        </authorList>
    </citation>
    <scope>NUCLEOTIDE SEQUENCE</scope>
    <source>
        <strain evidence="5">SE15195</strain>
    </source>
</reference>
<dbReference type="GO" id="GO:0005634">
    <property type="term" value="C:nucleus"/>
    <property type="evidence" value="ECO:0007669"/>
    <property type="project" value="UniProtKB-UniRule"/>
</dbReference>
<proteinExistence type="predicted"/>
<dbReference type="EMBL" id="CP099418">
    <property type="protein sequence ID" value="USW47800.1"/>
    <property type="molecule type" value="Genomic_DNA"/>
</dbReference>
<dbReference type="CDD" id="cd00084">
    <property type="entry name" value="HMG-box_SF"/>
    <property type="match status" value="1"/>
</dbReference>
<feature type="domain" description="HMG box" evidence="4">
    <location>
        <begin position="253"/>
        <end position="319"/>
    </location>
</feature>
<dbReference type="AlphaFoldDB" id="A0A9Q9AJX6"/>
<accession>A0A9Q9AJX6</accession>
<feature type="region of interest" description="Disordered" evidence="3">
    <location>
        <begin position="45"/>
        <end position="108"/>
    </location>
</feature>
<dbReference type="PROSITE" id="PS50118">
    <property type="entry name" value="HMG_BOX_2"/>
    <property type="match status" value="1"/>
</dbReference>
<dbReference type="InterPro" id="IPR009071">
    <property type="entry name" value="HMG_box_dom"/>
</dbReference>
<dbReference type="SMART" id="SM00398">
    <property type="entry name" value="HMG"/>
    <property type="match status" value="2"/>
</dbReference>
<keyword evidence="1 2" id="KW-0238">DNA-binding</keyword>
<evidence type="ECO:0000313" key="5">
    <source>
        <dbReference type="EMBL" id="USW47800.1"/>
    </source>
</evidence>
<keyword evidence="6" id="KW-1185">Reference proteome</keyword>
<organism evidence="5 6">
    <name type="scientific">Septoria linicola</name>
    <dbReference type="NCBI Taxonomy" id="215465"/>
    <lineage>
        <taxon>Eukaryota</taxon>
        <taxon>Fungi</taxon>
        <taxon>Dikarya</taxon>
        <taxon>Ascomycota</taxon>
        <taxon>Pezizomycotina</taxon>
        <taxon>Dothideomycetes</taxon>
        <taxon>Dothideomycetidae</taxon>
        <taxon>Mycosphaerellales</taxon>
        <taxon>Mycosphaerellaceae</taxon>
        <taxon>Septoria</taxon>
    </lineage>
</organism>
<dbReference type="Pfam" id="PF00505">
    <property type="entry name" value="HMG_box"/>
    <property type="match status" value="1"/>
</dbReference>
<dbReference type="InterPro" id="IPR050342">
    <property type="entry name" value="HMGB"/>
</dbReference>
<evidence type="ECO:0000256" key="3">
    <source>
        <dbReference type="SAM" id="MobiDB-lite"/>
    </source>
</evidence>
<dbReference type="SUPFAM" id="SSF47095">
    <property type="entry name" value="HMG-box"/>
    <property type="match status" value="2"/>
</dbReference>
<dbReference type="InterPro" id="IPR036910">
    <property type="entry name" value="HMG_box_dom_sf"/>
</dbReference>
<dbReference type="PANTHER" id="PTHR48112">
    <property type="entry name" value="HIGH MOBILITY GROUP PROTEIN DSP1"/>
    <property type="match status" value="1"/>
</dbReference>
<feature type="DNA-binding region" description="HMG box" evidence="2">
    <location>
        <begin position="253"/>
        <end position="319"/>
    </location>
</feature>
<name>A0A9Q9AJX6_9PEZI</name>
<dbReference type="Proteomes" id="UP001056384">
    <property type="component" value="Chromosome 1"/>
</dbReference>
<evidence type="ECO:0000256" key="2">
    <source>
        <dbReference type="PROSITE-ProRule" id="PRU00267"/>
    </source>
</evidence>
<dbReference type="OrthoDB" id="1919336at2759"/>
<evidence type="ECO:0000259" key="4">
    <source>
        <dbReference type="PROSITE" id="PS50118"/>
    </source>
</evidence>
<feature type="compositionally biased region" description="Basic residues" evidence="3">
    <location>
        <begin position="58"/>
        <end position="67"/>
    </location>
</feature>
<protein>
    <submittedName>
        <fullName evidence="5">High mobility group box domain-containing protein</fullName>
    </submittedName>
</protein>
<sequence length="335" mass="37418">MLERMLSRVSVRSRALPHISPSALHHQHTVVRQPLVLSIRTYATPGRPKSVVGEPSRTVKRAVKKAASKPNDGSSAAEKKIAAKARSPATKRTRALTPEQAAKRQEAADLKAARDAARKGRTAQRKAVEKKKTKIEDLKAAALPECPKRTGYTSAYQAYWSQTAKGSGGTASTINAMIKEAAAKWKEMGPADIEHYNHIRRTANEAAAANYKQWIESHSADQIRLANLARAQLRREFPKQKNKWVELQDERRPKRPQSPYLSFSLNRQSSGDFTNIKITERSKLISQEWKALSTSEKEKYEQLYKQDQARYHEEHSRVYGFAPPAAKTTAAAAAA</sequence>
<evidence type="ECO:0000313" key="6">
    <source>
        <dbReference type="Proteomes" id="UP001056384"/>
    </source>
</evidence>
<keyword evidence="2" id="KW-0539">Nucleus</keyword>
<dbReference type="GO" id="GO:0003677">
    <property type="term" value="F:DNA binding"/>
    <property type="evidence" value="ECO:0007669"/>
    <property type="project" value="UniProtKB-UniRule"/>
</dbReference>